<sequence>MLIDTHCHLNDEKAFPDPAAELAACAEAGVEKVLVVGTEPEDWNRAIALADRFEPVYAIVGWHPNYTANYDPSTLPALEQLLGHPKVVALGEIGLDYHWDYAPHEIQFQALRDQLALGKRLGKPIVFHAREAYSDLLDVLEEDASYRYLFHCFAGTKEEAARAVALGGYFGVDGPITYKKADELREVMRSIPPDRIVVETDAPYMSPVPFRGKPNRSAYVAYVNQGLADALGISADECAALTTSNTRRFFNLT</sequence>
<dbReference type="GO" id="GO:0016788">
    <property type="term" value="F:hydrolase activity, acting on ester bonds"/>
    <property type="evidence" value="ECO:0007669"/>
    <property type="project" value="InterPro"/>
</dbReference>
<evidence type="ECO:0000313" key="4">
    <source>
        <dbReference type="EMBL" id="AIE85302.1"/>
    </source>
</evidence>
<organism evidence="4 5">
    <name type="scientific">Fimbriimonas ginsengisoli Gsoil 348</name>
    <dbReference type="NCBI Taxonomy" id="661478"/>
    <lineage>
        <taxon>Bacteria</taxon>
        <taxon>Bacillati</taxon>
        <taxon>Armatimonadota</taxon>
        <taxon>Fimbriimonadia</taxon>
        <taxon>Fimbriimonadales</taxon>
        <taxon>Fimbriimonadaceae</taxon>
        <taxon>Fimbriimonas</taxon>
    </lineage>
</organism>
<feature type="binding site" evidence="3">
    <location>
        <position position="128"/>
    </location>
    <ligand>
        <name>a divalent metal cation</name>
        <dbReference type="ChEBI" id="CHEBI:60240"/>
        <label>2</label>
    </ligand>
</feature>
<keyword evidence="5" id="KW-1185">Reference proteome</keyword>
<keyword evidence="2" id="KW-0378">Hydrolase</keyword>
<dbReference type="PANTHER" id="PTHR46124:SF2">
    <property type="entry name" value="D-AMINOACYL-TRNA DEACYLASE"/>
    <property type="match status" value="1"/>
</dbReference>
<dbReference type="STRING" id="661478.OP10G_1934"/>
<protein>
    <submittedName>
        <fullName evidence="4">Putative deoxyribonuclease YcfH</fullName>
    </submittedName>
</protein>
<name>A0A068NPJ7_FIMGI</name>
<dbReference type="GO" id="GO:0005829">
    <property type="term" value="C:cytosol"/>
    <property type="evidence" value="ECO:0007669"/>
    <property type="project" value="TreeGrafter"/>
</dbReference>
<dbReference type="KEGG" id="fgi:OP10G_1934"/>
<dbReference type="CDD" id="cd01310">
    <property type="entry name" value="TatD_DNAse"/>
    <property type="match status" value="1"/>
</dbReference>
<dbReference type="InterPro" id="IPR032466">
    <property type="entry name" value="Metal_Hydrolase"/>
</dbReference>
<evidence type="ECO:0000256" key="3">
    <source>
        <dbReference type="PIRSR" id="PIRSR005902-1"/>
    </source>
</evidence>
<dbReference type="Gene3D" id="3.20.20.140">
    <property type="entry name" value="Metal-dependent hydrolases"/>
    <property type="match status" value="1"/>
</dbReference>
<dbReference type="RefSeq" id="WP_025226117.1">
    <property type="nucleotide sequence ID" value="NZ_CP007139.1"/>
</dbReference>
<feature type="binding site" evidence="3">
    <location>
        <position position="151"/>
    </location>
    <ligand>
        <name>a divalent metal cation</name>
        <dbReference type="ChEBI" id="CHEBI:60240"/>
        <label>2</label>
    </ligand>
</feature>
<proteinExistence type="predicted"/>
<dbReference type="Pfam" id="PF01026">
    <property type="entry name" value="TatD_DNase"/>
    <property type="match status" value="1"/>
</dbReference>
<dbReference type="PIRSF" id="PIRSF005902">
    <property type="entry name" value="DNase_TatD"/>
    <property type="match status" value="1"/>
</dbReference>
<accession>A0A068NPJ7</accession>
<dbReference type="InterPro" id="IPR001130">
    <property type="entry name" value="TatD-like"/>
</dbReference>
<evidence type="ECO:0000256" key="1">
    <source>
        <dbReference type="ARBA" id="ARBA00022723"/>
    </source>
</evidence>
<reference evidence="4 5" key="1">
    <citation type="journal article" date="2014" name="PLoS ONE">
        <title>The first complete genome sequence of the class fimbriimonadia in the phylum armatimonadetes.</title>
        <authorList>
            <person name="Hu Z.Y."/>
            <person name="Wang Y.Z."/>
            <person name="Im W.T."/>
            <person name="Wang S.Y."/>
            <person name="Zhao G.P."/>
            <person name="Zheng H.J."/>
            <person name="Quan Z.X."/>
        </authorList>
    </citation>
    <scope>NUCLEOTIDE SEQUENCE [LARGE SCALE GENOMIC DNA]</scope>
    <source>
        <strain evidence="4">Gsoil 348</strain>
    </source>
</reference>
<evidence type="ECO:0000256" key="2">
    <source>
        <dbReference type="ARBA" id="ARBA00022801"/>
    </source>
</evidence>
<dbReference type="eggNOG" id="COG0084">
    <property type="taxonomic scope" value="Bacteria"/>
</dbReference>
<dbReference type="EMBL" id="CP007139">
    <property type="protein sequence ID" value="AIE85302.1"/>
    <property type="molecule type" value="Genomic_DNA"/>
</dbReference>
<dbReference type="SUPFAM" id="SSF51556">
    <property type="entry name" value="Metallo-dependent hydrolases"/>
    <property type="match status" value="1"/>
</dbReference>
<feature type="binding site" evidence="3">
    <location>
        <position position="92"/>
    </location>
    <ligand>
        <name>a divalent metal cation</name>
        <dbReference type="ChEBI" id="CHEBI:60240"/>
        <label>1</label>
    </ligand>
</feature>
<dbReference type="FunFam" id="3.20.20.140:FF:000005">
    <property type="entry name" value="TatD family hydrolase"/>
    <property type="match status" value="1"/>
</dbReference>
<keyword evidence="1 3" id="KW-0479">Metal-binding</keyword>
<dbReference type="PROSITE" id="PS01137">
    <property type="entry name" value="TATD_1"/>
    <property type="match status" value="1"/>
</dbReference>
<dbReference type="NCBIfam" id="TIGR00010">
    <property type="entry name" value="YchF/TatD family DNA exonuclease"/>
    <property type="match status" value="1"/>
</dbReference>
<dbReference type="Proteomes" id="UP000027982">
    <property type="component" value="Chromosome"/>
</dbReference>
<dbReference type="GO" id="GO:0046872">
    <property type="term" value="F:metal ion binding"/>
    <property type="evidence" value="ECO:0007669"/>
    <property type="project" value="UniProtKB-KW"/>
</dbReference>
<dbReference type="PANTHER" id="PTHR46124">
    <property type="entry name" value="D-AMINOACYL-TRNA DEACYLASE"/>
    <property type="match status" value="1"/>
</dbReference>
<dbReference type="InterPro" id="IPR015991">
    <property type="entry name" value="TatD/YcfH-like"/>
</dbReference>
<feature type="binding site" evidence="3">
    <location>
        <position position="201"/>
    </location>
    <ligand>
        <name>a divalent metal cation</name>
        <dbReference type="ChEBI" id="CHEBI:60240"/>
        <label>1</label>
    </ligand>
</feature>
<dbReference type="HOGENOM" id="CLU_031506_4_0_0"/>
<dbReference type="InterPro" id="IPR018228">
    <property type="entry name" value="DNase_TatD-rel_CS"/>
</dbReference>
<dbReference type="AlphaFoldDB" id="A0A068NPJ7"/>
<feature type="binding site" evidence="3">
    <location>
        <position position="8"/>
    </location>
    <ligand>
        <name>a divalent metal cation</name>
        <dbReference type="ChEBI" id="CHEBI:60240"/>
        <label>1</label>
    </ligand>
</feature>
<evidence type="ECO:0000313" key="5">
    <source>
        <dbReference type="Proteomes" id="UP000027982"/>
    </source>
</evidence>
<feature type="binding site" evidence="3">
    <location>
        <position position="6"/>
    </location>
    <ligand>
        <name>a divalent metal cation</name>
        <dbReference type="ChEBI" id="CHEBI:60240"/>
        <label>1</label>
    </ligand>
</feature>
<gene>
    <name evidence="4" type="ORF">OP10G_1934</name>
</gene>
<dbReference type="GO" id="GO:0004536">
    <property type="term" value="F:DNA nuclease activity"/>
    <property type="evidence" value="ECO:0007669"/>
    <property type="project" value="InterPro"/>
</dbReference>
<dbReference type="OrthoDB" id="9810005at2"/>